<feature type="compositionally biased region" description="Basic and acidic residues" evidence="1">
    <location>
        <begin position="367"/>
        <end position="377"/>
    </location>
</feature>
<organism evidence="3 4">
    <name type="scientific">Lingula anatina</name>
    <name type="common">Brachiopod</name>
    <name type="synonym">Lingula unguis</name>
    <dbReference type="NCBI Taxonomy" id="7574"/>
    <lineage>
        <taxon>Eukaryota</taxon>
        <taxon>Metazoa</taxon>
        <taxon>Spiralia</taxon>
        <taxon>Lophotrochozoa</taxon>
        <taxon>Brachiopoda</taxon>
        <taxon>Linguliformea</taxon>
        <taxon>Lingulata</taxon>
        <taxon>Lingulida</taxon>
        <taxon>Linguloidea</taxon>
        <taxon>Lingulidae</taxon>
        <taxon>Lingula</taxon>
    </lineage>
</organism>
<name>A0A1S3J9N5_LINAN</name>
<evidence type="ECO:0000313" key="3">
    <source>
        <dbReference type="Proteomes" id="UP000085678"/>
    </source>
</evidence>
<evidence type="ECO:0000313" key="4">
    <source>
        <dbReference type="RefSeq" id="XP_013407033.1"/>
    </source>
</evidence>
<dbReference type="InterPro" id="IPR035927">
    <property type="entry name" value="DUSP-like_sf"/>
</dbReference>
<dbReference type="AlphaFoldDB" id="A0A1S3J9N5"/>
<feature type="region of interest" description="Disordered" evidence="1">
    <location>
        <begin position="232"/>
        <end position="253"/>
    </location>
</feature>
<feature type="domain" description="DUSP" evidence="2">
    <location>
        <begin position="28"/>
        <end position="131"/>
    </location>
</feature>
<gene>
    <name evidence="4" type="primary">LOC106171293</name>
</gene>
<dbReference type="Pfam" id="PF06337">
    <property type="entry name" value="DUSP"/>
    <property type="match status" value="1"/>
</dbReference>
<evidence type="ECO:0000259" key="2">
    <source>
        <dbReference type="PROSITE" id="PS51283"/>
    </source>
</evidence>
<dbReference type="GeneID" id="106171293"/>
<dbReference type="RefSeq" id="XP_013407033.1">
    <property type="nucleotide sequence ID" value="XM_013551579.1"/>
</dbReference>
<dbReference type="SMART" id="SM00695">
    <property type="entry name" value="DUSP"/>
    <property type="match status" value="2"/>
</dbReference>
<dbReference type="Proteomes" id="UP000085678">
    <property type="component" value="Unplaced"/>
</dbReference>
<dbReference type="OrthoDB" id="2420415at2759"/>
<keyword evidence="3" id="KW-1185">Reference proteome</keyword>
<dbReference type="GO" id="GO:0004843">
    <property type="term" value="F:cysteine-type deubiquitinase activity"/>
    <property type="evidence" value="ECO:0007669"/>
    <property type="project" value="InterPro"/>
</dbReference>
<feature type="domain" description="DUSP" evidence="2">
    <location>
        <begin position="256"/>
        <end position="356"/>
    </location>
</feature>
<sequence length="377" mass="43473">MIADHINLTFRYDGSPPLKVEYCNSCSKEMENKKSEISRFQELQVLFSRSPTNNQLALSRRWYDKWLKYVNGQAEYPGEIDNSRICDSDDKRCVAKYDPSGKMYMKVSVEMWKFLHDKYRGGPEVHVIQPSGEPQRGYREQRFPNYSLQAMSSSQPEDGNHSLELNKTEPALEADGRCHVSNQWYDNTDYTKNKEYPDDLSLPTNTQSDSMSYGRKALNYFKTKYGTFSAWTSQPEPGTRRDTETHDDGTHVTSEDSLKEICVSIHEEFQQLGKEANESDFVYCINKEWWKQFEAYTVGNDGTEKPGMIDNKFIARQVHEATHIDGALRITGKQWILLSKNFGSEQQEPVIIRIRSQEGDMDVDSEDQPHPSDEAAS</sequence>
<protein>
    <submittedName>
        <fullName evidence="4">Uncharacterized protein LOC106171293 isoform X4</fullName>
    </submittedName>
</protein>
<dbReference type="InterPro" id="IPR006615">
    <property type="entry name" value="Pept_C19_DUSP"/>
</dbReference>
<evidence type="ECO:0000256" key="1">
    <source>
        <dbReference type="SAM" id="MobiDB-lite"/>
    </source>
</evidence>
<dbReference type="SUPFAM" id="SSF143791">
    <property type="entry name" value="DUSP-like"/>
    <property type="match status" value="2"/>
</dbReference>
<proteinExistence type="predicted"/>
<accession>A0A1S3J9N5</accession>
<feature type="compositionally biased region" description="Basic and acidic residues" evidence="1">
    <location>
        <begin position="238"/>
        <end position="253"/>
    </location>
</feature>
<reference evidence="4" key="1">
    <citation type="submission" date="2025-08" db="UniProtKB">
        <authorList>
            <consortium name="RefSeq"/>
        </authorList>
    </citation>
    <scope>IDENTIFICATION</scope>
    <source>
        <tissue evidence="4">Gonads</tissue>
    </source>
</reference>
<feature type="region of interest" description="Disordered" evidence="1">
    <location>
        <begin position="354"/>
        <end position="377"/>
    </location>
</feature>
<dbReference type="PROSITE" id="PS51283">
    <property type="entry name" value="DUSP"/>
    <property type="match status" value="2"/>
</dbReference>
<dbReference type="Gene3D" id="3.30.2230.10">
    <property type="entry name" value="DUSP-like"/>
    <property type="match status" value="2"/>
</dbReference>